<dbReference type="PANTHER" id="PTHR46110">
    <property type="entry name" value="HOMEOBOX PROTEIN HMX"/>
    <property type="match status" value="1"/>
</dbReference>
<dbReference type="Pfam" id="PF00046">
    <property type="entry name" value="Homeodomain"/>
    <property type="match status" value="1"/>
</dbReference>
<evidence type="ECO:0000259" key="11">
    <source>
        <dbReference type="PROSITE" id="PS50071"/>
    </source>
</evidence>
<dbReference type="GO" id="GO:0005634">
    <property type="term" value="C:nucleus"/>
    <property type="evidence" value="ECO:0007669"/>
    <property type="project" value="UniProtKB-SubCell"/>
</dbReference>
<dbReference type="InterPro" id="IPR017970">
    <property type="entry name" value="Homeobox_CS"/>
</dbReference>
<feature type="domain" description="Homeobox" evidence="11">
    <location>
        <begin position="334"/>
        <end position="394"/>
    </location>
</feature>
<feature type="compositionally biased region" description="Acidic residues" evidence="10">
    <location>
        <begin position="291"/>
        <end position="310"/>
    </location>
</feature>
<comment type="subcellular location">
    <subcellularLocation>
        <location evidence="1 8 9">Nucleus</location>
    </subcellularLocation>
</comment>
<dbReference type="CDD" id="cd00086">
    <property type="entry name" value="homeodomain"/>
    <property type="match status" value="1"/>
</dbReference>
<dbReference type="InterPro" id="IPR051300">
    <property type="entry name" value="HMX_Homeobox_TF"/>
</dbReference>
<dbReference type="PRINTS" id="PR00024">
    <property type="entry name" value="HOMEOBOX"/>
</dbReference>
<dbReference type="Proteomes" id="UP000580250">
    <property type="component" value="Unassembled WGS sequence"/>
</dbReference>
<accession>A0A6V7WKM9</accession>
<feature type="region of interest" description="Disordered" evidence="10">
    <location>
        <begin position="275"/>
        <end position="338"/>
    </location>
</feature>
<organism evidence="12 13">
    <name type="scientific">Meloidogyne enterolobii</name>
    <name type="common">Root-knot nematode worm</name>
    <name type="synonym">Meloidogyne mayaguensis</name>
    <dbReference type="NCBI Taxonomy" id="390850"/>
    <lineage>
        <taxon>Eukaryota</taxon>
        <taxon>Metazoa</taxon>
        <taxon>Ecdysozoa</taxon>
        <taxon>Nematoda</taxon>
        <taxon>Chromadorea</taxon>
        <taxon>Rhabditida</taxon>
        <taxon>Tylenchina</taxon>
        <taxon>Tylenchomorpha</taxon>
        <taxon>Tylenchoidea</taxon>
        <taxon>Meloidogynidae</taxon>
        <taxon>Meloidogyninae</taxon>
        <taxon>Meloidogyne</taxon>
    </lineage>
</organism>
<evidence type="ECO:0000256" key="5">
    <source>
        <dbReference type="ARBA" id="ARBA00023163"/>
    </source>
</evidence>
<dbReference type="SUPFAM" id="SSF46689">
    <property type="entry name" value="Homeodomain-like"/>
    <property type="match status" value="1"/>
</dbReference>
<reference evidence="12 13" key="1">
    <citation type="submission" date="2020-08" db="EMBL/GenBank/DDBJ databases">
        <authorList>
            <person name="Koutsovoulos G."/>
            <person name="Danchin GJ E."/>
        </authorList>
    </citation>
    <scope>NUCLEOTIDE SEQUENCE [LARGE SCALE GENOMIC DNA]</scope>
</reference>
<proteinExistence type="inferred from homology"/>
<gene>
    <name evidence="12" type="ORF">MENT_LOCUS40128</name>
</gene>
<protein>
    <recommendedName>
        <fullName evidence="11">Homeobox domain-containing protein</fullName>
    </recommendedName>
</protein>
<dbReference type="InterPro" id="IPR001356">
    <property type="entry name" value="HD"/>
</dbReference>
<feature type="compositionally biased region" description="Polar residues" evidence="10">
    <location>
        <begin position="1"/>
        <end position="27"/>
    </location>
</feature>
<keyword evidence="2" id="KW-0805">Transcription regulation</keyword>
<feature type="DNA-binding region" description="Homeobox" evidence="8">
    <location>
        <begin position="336"/>
        <end position="395"/>
    </location>
</feature>
<evidence type="ECO:0000256" key="6">
    <source>
        <dbReference type="ARBA" id="ARBA00023242"/>
    </source>
</evidence>
<dbReference type="InterPro" id="IPR020479">
    <property type="entry name" value="HD_metazoa"/>
</dbReference>
<keyword evidence="6 8" id="KW-0539">Nucleus</keyword>
<dbReference type="PROSITE" id="PS50071">
    <property type="entry name" value="HOMEOBOX_2"/>
    <property type="match status" value="1"/>
</dbReference>
<dbReference type="AlphaFoldDB" id="A0A6V7WKM9"/>
<comment type="similarity">
    <text evidence="7">Belongs to the HMX homeobox family.</text>
</comment>
<evidence type="ECO:0000256" key="9">
    <source>
        <dbReference type="RuleBase" id="RU000682"/>
    </source>
</evidence>
<name>A0A6V7WKM9_MELEN</name>
<comment type="caution">
    <text evidence="12">The sequence shown here is derived from an EMBL/GenBank/DDBJ whole genome shotgun (WGS) entry which is preliminary data.</text>
</comment>
<evidence type="ECO:0000256" key="2">
    <source>
        <dbReference type="ARBA" id="ARBA00023015"/>
    </source>
</evidence>
<dbReference type="EMBL" id="CAJEWN010000643">
    <property type="protein sequence ID" value="CAD2187536.1"/>
    <property type="molecule type" value="Genomic_DNA"/>
</dbReference>
<evidence type="ECO:0000256" key="1">
    <source>
        <dbReference type="ARBA" id="ARBA00004123"/>
    </source>
</evidence>
<feature type="compositionally biased region" description="Low complexity" evidence="10">
    <location>
        <begin position="319"/>
        <end position="330"/>
    </location>
</feature>
<keyword evidence="5" id="KW-0804">Transcription</keyword>
<evidence type="ECO:0000256" key="8">
    <source>
        <dbReference type="PROSITE-ProRule" id="PRU00108"/>
    </source>
</evidence>
<evidence type="ECO:0000313" key="13">
    <source>
        <dbReference type="Proteomes" id="UP000580250"/>
    </source>
</evidence>
<dbReference type="InterPro" id="IPR009057">
    <property type="entry name" value="Homeodomain-like_sf"/>
</dbReference>
<evidence type="ECO:0000313" key="12">
    <source>
        <dbReference type="EMBL" id="CAD2187536.1"/>
    </source>
</evidence>
<keyword evidence="3 8" id="KW-0238">DNA-binding</keyword>
<evidence type="ECO:0000256" key="4">
    <source>
        <dbReference type="ARBA" id="ARBA00023155"/>
    </source>
</evidence>
<dbReference type="Gene3D" id="1.10.10.60">
    <property type="entry name" value="Homeodomain-like"/>
    <property type="match status" value="1"/>
</dbReference>
<sequence length="529" mass="59577">MYKMSSPNSKDGVQNSSKAVTNGSVALQNKHEPNFDGDEEEQRTSSKKAFSIVELLTASRPSCSTYRRRSATAISSKTSKEIKEFYEPPIKKILKSENYDVNEENHHNVELNDASLCMPKIEKFSNSNSPDAMLLRNHQQFSQNQYQQHRLIAKYDEVPTNTFPIPTSVCQQQLNLIATYFMQQQSQQQELGGPATLDHMLARGREAMTAIPTVAGDQFEDDAQTMRNRFCFCFEIKKKMAASVAILPQFQLIMDAQQHHQNFLSFMTGVKDNEGDIPTAFRQNSLNEESPVGDESDEGDESREASDEEPPSSSGVMPSTKSFYSSKSESATGIRKKKTRTVFSRGQVSLLESAFNAQRYLTSQQRIDLARTLSLTETQVKIWFQNRRNKWKRIIGTMDCNEPTDNRTNNNNLSILPALQALQHQNIEQFAVSNFPHAEVNDHYEQSSSINQQPTQQQTPTIMLQQAQRLLLSFLTSAPSQPAIATPVSSVRSPSLIEGGKENDSKHFNFDIPSTLPPASFIPEHFTTP</sequence>
<evidence type="ECO:0000256" key="10">
    <source>
        <dbReference type="SAM" id="MobiDB-lite"/>
    </source>
</evidence>
<dbReference type="GO" id="GO:0000981">
    <property type="term" value="F:DNA-binding transcription factor activity, RNA polymerase II-specific"/>
    <property type="evidence" value="ECO:0007669"/>
    <property type="project" value="InterPro"/>
</dbReference>
<dbReference type="SMART" id="SM00389">
    <property type="entry name" value="HOX"/>
    <property type="match status" value="1"/>
</dbReference>
<dbReference type="PANTHER" id="PTHR46110:SF3">
    <property type="entry name" value="HOMEOBOX PROTEIN HMX"/>
    <property type="match status" value="1"/>
</dbReference>
<evidence type="ECO:0000256" key="3">
    <source>
        <dbReference type="ARBA" id="ARBA00023125"/>
    </source>
</evidence>
<keyword evidence="4 8" id="KW-0371">Homeobox</keyword>
<dbReference type="GO" id="GO:0000977">
    <property type="term" value="F:RNA polymerase II transcription regulatory region sequence-specific DNA binding"/>
    <property type="evidence" value="ECO:0007669"/>
    <property type="project" value="TreeGrafter"/>
</dbReference>
<dbReference type="PROSITE" id="PS00027">
    <property type="entry name" value="HOMEOBOX_1"/>
    <property type="match status" value="1"/>
</dbReference>
<dbReference type="OrthoDB" id="6159439at2759"/>
<feature type="region of interest" description="Disordered" evidence="10">
    <location>
        <begin position="1"/>
        <end position="46"/>
    </location>
</feature>
<evidence type="ECO:0000256" key="7">
    <source>
        <dbReference type="ARBA" id="ARBA00038165"/>
    </source>
</evidence>